<dbReference type="EMBL" id="JHEH01000007">
    <property type="protein sequence ID" value="KEP70285.1"/>
    <property type="molecule type" value="Genomic_DNA"/>
</dbReference>
<dbReference type="GO" id="GO:0016757">
    <property type="term" value="F:glycosyltransferase activity"/>
    <property type="evidence" value="ECO:0007669"/>
    <property type="project" value="InterPro"/>
</dbReference>
<gene>
    <name evidence="1" type="ORF">DL1_19050</name>
</gene>
<organism evidence="1 2">
    <name type="scientific">Thioclava dalianensis</name>
    <dbReference type="NCBI Taxonomy" id="1185766"/>
    <lineage>
        <taxon>Bacteria</taxon>
        <taxon>Pseudomonadati</taxon>
        <taxon>Pseudomonadota</taxon>
        <taxon>Alphaproteobacteria</taxon>
        <taxon>Rhodobacterales</taxon>
        <taxon>Paracoccaceae</taxon>
        <taxon>Thioclava</taxon>
    </lineage>
</organism>
<dbReference type="STRING" id="1185766.SAMN05216224_101469"/>
<reference evidence="1 2" key="1">
    <citation type="submission" date="2014-03" db="EMBL/GenBank/DDBJ databases">
        <title>The draft genome sequence of Thioclava dalianensis DLFJ1-1.</title>
        <authorList>
            <person name="Lai Q."/>
            <person name="Shao Z."/>
        </authorList>
    </citation>
    <scope>NUCLEOTIDE SEQUENCE [LARGE SCALE GENOMIC DNA]</scope>
    <source>
        <strain evidence="1 2">DLFJ1-1</strain>
    </source>
</reference>
<protein>
    <recommendedName>
        <fullName evidence="3">Capsular biosynthesis protein</fullName>
    </recommendedName>
</protein>
<dbReference type="AlphaFoldDB" id="A0A074TJG5"/>
<dbReference type="Proteomes" id="UP000027725">
    <property type="component" value="Unassembled WGS sequence"/>
</dbReference>
<keyword evidence="2" id="KW-1185">Reference proteome</keyword>
<dbReference type="SUPFAM" id="SSF53448">
    <property type="entry name" value="Nucleotide-diphospho-sugar transferases"/>
    <property type="match status" value="1"/>
</dbReference>
<evidence type="ECO:0000313" key="2">
    <source>
        <dbReference type="Proteomes" id="UP000027725"/>
    </source>
</evidence>
<dbReference type="InterPro" id="IPR029044">
    <property type="entry name" value="Nucleotide-diphossugar_trans"/>
</dbReference>
<dbReference type="eggNOG" id="COG3774">
    <property type="taxonomic scope" value="Bacteria"/>
</dbReference>
<comment type="caution">
    <text evidence="1">The sequence shown here is derived from an EMBL/GenBank/DDBJ whole genome shotgun (WGS) entry which is preliminary data.</text>
</comment>
<evidence type="ECO:0000313" key="1">
    <source>
        <dbReference type="EMBL" id="KEP70285.1"/>
    </source>
</evidence>
<dbReference type="Gene3D" id="3.90.550.20">
    <property type="match status" value="1"/>
</dbReference>
<dbReference type="Pfam" id="PF05704">
    <property type="entry name" value="Caps_synth"/>
    <property type="match status" value="2"/>
</dbReference>
<dbReference type="InterPro" id="IPR008441">
    <property type="entry name" value="AfumC-like_glycosyl_Trfase"/>
</dbReference>
<accession>A0A074TJG5</accession>
<dbReference type="OrthoDB" id="9802881at2"/>
<evidence type="ECO:0008006" key="3">
    <source>
        <dbReference type="Google" id="ProtNLM"/>
    </source>
</evidence>
<proteinExistence type="predicted"/>
<dbReference type="RefSeq" id="WP_038064714.1">
    <property type="nucleotide sequence ID" value="NZ_FOVB01000001.1"/>
</dbReference>
<sequence>MIPQVIHALWNTGWDSAPALVTQTRASWQRHAPNFTVNALEADGLAHHLAELGLGDRKIPVQAASDILRTKLLYEQGGLWLDATCLLVAPLEDWLPQKVAPSGFFAFAHPGADRLISSWCLAAEPRSEILGLLLKTLCAYWSRDREIFNGFSGIARWNIPARKARAHALRDPLWAVSQAGYAKTRFAPYFFFHYLFEAQIQQDPASAETWRKTPRVSAVPAHVLGQIAQFGGIHELSESEFGQIRAISPLHKLNWRLDFPDQIFA</sequence>
<name>A0A074TJG5_9RHOB</name>